<reference evidence="1" key="1">
    <citation type="submission" date="2023-04" db="EMBL/GenBank/DDBJ databases">
        <title>Draft Genome sequencing of Naganishia species isolated from polar environments using Oxford Nanopore Technology.</title>
        <authorList>
            <person name="Leo P."/>
            <person name="Venkateswaran K."/>
        </authorList>
    </citation>
    <scope>NUCLEOTIDE SEQUENCE</scope>
    <source>
        <strain evidence="1">DBVPG 5303</strain>
    </source>
</reference>
<dbReference type="Proteomes" id="UP001234202">
    <property type="component" value="Unassembled WGS sequence"/>
</dbReference>
<keyword evidence="2" id="KW-1185">Reference proteome</keyword>
<evidence type="ECO:0000313" key="2">
    <source>
        <dbReference type="Proteomes" id="UP001234202"/>
    </source>
</evidence>
<comment type="caution">
    <text evidence="1">The sequence shown here is derived from an EMBL/GenBank/DDBJ whole genome shotgun (WGS) entry which is preliminary data.</text>
</comment>
<name>A0ACC2XHI4_9TREE</name>
<proteinExistence type="predicted"/>
<evidence type="ECO:0000313" key="1">
    <source>
        <dbReference type="EMBL" id="KAJ9122849.1"/>
    </source>
</evidence>
<accession>A0ACC2XHI4</accession>
<gene>
    <name evidence="1" type="ORF">QFC24_003886</name>
</gene>
<organism evidence="1 2">
    <name type="scientific">Naganishia onofrii</name>
    <dbReference type="NCBI Taxonomy" id="1851511"/>
    <lineage>
        <taxon>Eukaryota</taxon>
        <taxon>Fungi</taxon>
        <taxon>Dikarya</taxon>
        <taxon>Basidiomycota</taxon>
        <taxon>Agaricomycotina</taxon>
        <taxon>Tremellomycetes</taxon>
        <taxon>Filobasidiales</taxon>
        <taxon>Filobasidiaceae</taxon>
        <taxon>Naganishia</taxon>
    </lineage>
</organism>
<sequence length="241" mass="26765">MATTSASVESSNLMLVEPAAEAGTTRAFSILGSISTGLRSVLIDPFLTAKAGASLLSTMSKYREEHAAQGPKSTSVFTGGSCGKSPASLAHRSFVVTKEEMEEPDYVVVYKLHGPAEMKLHFQANYSCEDSHHWPSWNPCWGIAAEYPAHSYDGIATHEVMDKKERPWLSTSKTEHERKKRLVSAALDVMIQWLKEGNKPWIMNEANARFPSGVNWVTEAMLLEVERKLELELASRQNPQR</sequence>
<dbReference type="EMBL" id="JASBWV010000013">
    <property type="protein sequence ID" value="KAJ9122849.1"/>
    <property type="molecule type" value="Genomic_DNA"/>
</dbReference>
<protein>
    <submittedName>
        <fullName evidence="1">Uncharacterized protein</fullName>
    </submittedName>
</protein>